<comment type="caution">
    <text evidence="1">The sequence shown here is derived from an EMBL/GenBank/DDBJ whole genome shotgun (WGS) entry which is preliminary data.</text>
</comment>
<keyword evidence="2" id="KW-1185">Reference proteome</keyword>
<protein>
    <submittedName>
        <fullName evidence="1">Integral membrane protein</fullName>
    </submittedName>
</protein>
<accession>A0ACB7P3A9</accession>
<organism evidence="1 2">
    <name type="scientific">Chaetomium tenue</name>
    <dbReference type="NCBI Taxonomy" id="1854479"/>
    <lineage>
        <taxon>Eukaryota</taxon>
        <taxon>Fungi</taxon>
        <taxon>Dikarya</taxon>
        <taxon>Ascomycota</taxon>
        <taxon>Pezizomycotina</taxon>
        <taxon>Sordariomycetes</taxon>
        <taxon>Sordariomycetidae</taxon>
        <taxon>Sordariales</taxon>
        <taxon>Chaetomiaceae</taxon>
        <taxon>Chaetomium</taxon>
    </lineage>
</organism>
<gene>
    <name evidence="1" type="ORF">F5144DRAFT_298938</name>
</gene>
<dbReference type="EMBL" id="JAGIZQ010000005">
    <property type="protein sequence ID" value="KAH6628191.1"/>
    <property type="molecule type" value="Genomic_DNA"/>
</dbReference>
<dbReference type="Proteomes" id="UP000724584">
    <property type="component" value="Unassembled WGS sequence"/>
</dbReference>
<proteinExistence type="predicted"/>
<evidence type="ECO:0000313" key="2">
    <source>
        <dbReference type="Proteomes" id="UP000724584"/>
    </source>
</evidence>
<sequence>MVVYIDLATNPHGRIGISVIWVMTILSGVFLALRLYSKVSRRRQIWWDDHLIVISWVMLLVSCSTSTANSLLGFGLRFREIPVENLVRLGIHSNISGFTSVIALACSKTSFGLTLLRLTDGWMKWYIIGLLALLNITHYASAVFFWTSCNPPAKTWNPTIPGECWPISVTVNTSMFFGSCSALCDFSLALLPWRLLLRFDMYNREKIGAAIAMSMGVFAGISSVVKMTTIPPVFYSGDFSYNALPLVIWGFSESSLTIMAASIPMMRHLFKSFRRDNNIPTTAVTTSTNLTIGTARRNPIGTNHLTMSGSTAGSRGDTLAATNSGHDDDLDVNTKSGTVERRNWNQQQASQLQATEKPSTVDGH</sequence>
<reference evidence="1 2" key="1">
    <citation type="journal article" date="2021" name="Nat. Commun.">
        <title>Genetic determinants of endophytism in the Arabidopsis root mycobiome.</title>
        <authorList>
            <person name="Mesny F."/>
            <person name="Miyauchi S."/>
            <person name="Thiergart T."/>
            <person name="Pickel B."/>
            <person name="Atanasova L."/>
            <person name="Karlsson M."/>
            <person name="Huettel B."/>
            <person name="Barry K.W."/>
            <person name="Haridas S."/>
            <person name="Chen C."/>
            <person name="Bauer D."/>
            <person name="Andreopoulos W."/>
            <person name="Pangilinan J."/>
            <person name="LaButti K."/>
            <person name="Riley R."/>
            <person name="Lipzen A."/>
            <person name="Clum A."/>
            <person name="Drula E."/>
            <person name="Henrissat B."/>
            <person name="Kohler A."/>
            <person name="Grigoriev I.V."/>
            <person name="Martin F.M."/>
            <person name="Hacquard S."/>
        </authorList>
    </citation>
    <scope>NUCLEOTIDE SEQUENCE [LARGE SCALE GENOMIC DNA]</scope>
    <source>
        <strain evidence="1 2">MPI-SDFR-AT-0079</strain>
    </source>
</reference>
<name>A0ACB7P3A9_9PEZI</name>
<evidence type="ECO:0000313" key="1">
    <source>
        <dbReference type="EMBL" id="KAH6628191.1"/>
    </source>
</evidence>